<dbReference type="CDD" id="cd07153">
    <property type="entry name" value="Fur_like"/>
    <property type="match status" value="1"/>
</dbReference>
<dbReference type="GO" id="GO:0003700">
    <property type="term" value="F:DNA-binding transcription factor activity"/>
    <property type="evidence" value="ECO:0007669"/>
    <property type="project" value="InterPro"/>
</dbReference>
<dbReference type="Gene3D" id="1.10.10.10">
    <property type="entry name" value="Winged helix-like DNA-binding domain superfamily/Winged helix DNA-binding domain"/>
    <property type="match status" value="1"/>
</dbReference>
<evidence type="ECO:0008006" key="3">
    <source>
        <dbReference type="Google" id="ProtNLM"/>
    </source>
</evidence>
<evidence type="ECO:0000313" key="1">
    <source>
        <dbReference type="EMBL" id="KSW11859.1"/>
    </source>
</evidence>
<dbReference type="GO" id="GO:0045892">
    <property type="term" value="P:negative regulation of DNA-templated transcription"/>
    <property type="evidence" value="ECO:0007669"/>
    <property type="project" value="TreeGrafter"/>
</dbReference>
<dbReference type="PANTHER" id="PTHR33202:SF7">
    <property type="entry name" value="FERRIC UPTAKE REGULATION PROTEIN"/>
    <property type="match status" value="1"/>
</dbReference>
<dbReference type="GO" id="GO:1900376">
    <property type="term" value="P:regulation of secondary metabolite biosynthetic process"/>
    <property type="evidence" value="ECO:0007669"/>
    <property type="project" value="TreeGrafter"/>
</dbReference>
<dbReference type="InterPro" id="IPR036388">
    <property type="entry name" value="WH-like_DNA-bd_sf"/>
</dbReference>
<protein>
    <recommendedName>
        <fullName evidence="3">Fur family transcriptional regulator</fullName>
    </recommendedName>
</protein>
<sequence>MVAASGNVEERLVRLITELRRQGLRVTAQRLTIARIVFENIKDHPSFMEILEKVRQVMPSVSPSTVYNNLQLLEKLGLIKSFDVAGETRYDDTNPHINVVCLDNGKVLDIDHNATSIMDELVKMLGGDKRVYEVVVYAYCGKRGEASGPG</sequence>
<dbReference type="Pfam" id="PF01475">
    <property type="entry name" value="FUR"/>
    <property type="match status" value="1"/>
</dbReference>
<accession>A0A0V8RV04</accession>
<dbReference type="EMBL" id="LNTB01000001">
    <property type="protein sequence ID" value="KSW11859.1"/>
    <property type="molecule type" value="Genomic_DNA"/>
</dbReference>
<dbReference type="PANTHER" id="PTHR33202">
    <property type="entry name" value="ZINC UPTAKE REGULATION PROTEIN"/>
    <property type="match status" value="1"/>
</dbReference>
<dbReference type="GO" id="GO:0008270">
    <property type="term" value="F:zinc ion binding"/>
    <property type="evidence" value="ECO:0007669"/>
    <property type="project" value="TreeGrafter"/>
</dbReference>
<proteinExistence type="predicted"/>
<dbReference type="Proteomes" id="UP000053352">
    <property type="component" value="Unassembled WGS sequence"/>
</dbReference>
<gene>
    <name evidence="1" type="ORF">CF15_03395</name>
</gene>
<dbReference type="InterPro" id="IPR002481">
    <property type="entry name" value="FUR"/>
</dbReference>
<reference evidence="1 2" key="1">
    <citation type="submission" date="2015-11" db="EMBL/GenBank/DDBJ databases">
        <title>Genome sequence of Pyrodictium occultum PL-19, a marine hyperthermophilic archaeon isolated from Volcano, Italy.</title>
        <authorList>
            <person name="Utturkar S."/>
            <person name="Huber H."/>
            <person name="Leptihn S."/>
            <person name="Brown S."/>
            <person name="Stetter K.O."/>
            <person name="Podar M."/>
        </authorList>
    </citation>
    <scope>NUCLEOTIDE SEQUENCE [LARGE SCALE GENOMIC DNA]</scope>
    <source>
        <strain evidence="1 2">PL-19</strain>
    </source>
</reference>
<dbReference type="InterPro" id="IPR036390">
    <property type="entry name" value="WH_DNA-bd_sf"/>
</dbReference>
<dbReference type="OrthoDB" id="21318at2157"/>
<evidence type="ECO:0000313" key="2">
    <source>
        <dbReference type="Proteomes" id="UP000053352"/>
    </source>
</evidence>
<dbReference type="AlphaFoldDB" id="A0A0V8RV04"/>
<dbReference type="GO" id="GO:0000976">
    <property type="term" value="F:transcription cis-regulatory region binding"/>
    <property type="evidence" value="ECO:0007669"/>
    <property type="project" value="TreeGrafter"/>
</dbReference>
<dbReference type="SUPFAM" id="SSF46785">
    <property type="entry name" value="Winged helix' DNA-binding domain"/>
    <property type="match status" value="1"/>
</dbReference>
<comment type="caution">
    <text evidence="1">The sequence shown here is derived from an EMBL/GenBank/DDBJ whole genome shotgun (WGS) entry which is preliminary data.</text>
</comment>
<keyword evidence="2" id="KW-1185">Reference proteome</keyword>
<dbReference type="RefSeq" id="WP_058370537.1">
    <property type="nucleotide sequence ID" value="NZ_LNTB01000001.1"/>
</dbReference>
<name>A0A0V8RV04_PYROC</name>
<organism evidence="1 2">
    <name type="scientific">Pyrodictium occultum</name>
    <dbReference type="NCBI Taxonomy" id="2309"/>
    <lineage>
        <taxon>Archaea</taxon>
        <taxon>Thermoproteota</taxon>
        <taxon>Thermoprotei</taxon>
        <taxon>Desulfurococcales</taxon>
        <taxon>Pyrodictiaceae</taxon>
        <taxon>Pyrodictium</taxon>
    </lineage>
</organism>
<dbReference type="STRING" id="2309.CF15_03395"/>